<reference evidence="11 12" key="1">
    <citation type="journal article" date="2023" name="G3 (Bethesda)">
        <title>A chromosome-length genome assembly and annotation of blackberry (Rubus argutus, cv. 'Hillquist').</title>
        <authorList>
            <person name="Bruna T."/>
            <person name="Aryal R."/>
            <person name="Dudchenko O."/>
            <person name="Sargent D.J."/>
            <person name="Mead D."/>
            <person name="Buti M."/>
            <person name="Cavallini A."/>
            <person name="Hytonen T."/>
            <person name="Andres J."/>
            <person name="Pham M."/>
            <person name="Weisz D."/>
            <person name="Mascagni F."/>
            <person name="Usai G."/>
            <person name="Natali L."/>
            <person name="Bassil N."/>
            <person name="Fernandez G.E."/>
            <person name="Lomsadze A."/>
            <person name="Armour M."/>
            <person name="Olukolu B."/>
            <person name="Poorten T."/>
            <person name="Britton C."/>
            <person name="Davik J."/>
            <person name="Ashrafi H."/>
            <person name="Aiden E.L."/>
            <person name="Borodovsky M."/>
            <person name="Worthington M."/>
        </authorList>
    </citation>
    <scope>NUCLEOTIDE SEQUENCE [LARGE SCALE GENOMIC DNA]</scope>
    <source>
        <strain evidence="11">PI 553951</strain>
    </source>
</reference>
<evidence type="ECO:0000256" key="4">
    <source>
        <dbReference type="ARBA" id="ARBA00022771"/>
    </source>
</evidence>
<protein>
    <submittedName>
        <fullName evidence="11">Uncharacterized protein</fullName>
    </submittedName>
</protein>
<dbReference type="InterPro" id="IPR033599">
    <property type="entry name" value="TAF1B/Rrn7"/>
</dbReference>
<proteinExistence type="inferred from homology"/>
<dbReference type="GO" id="GO:0008270">
    <property type="term" value="F:zinc ion binding"/>
    <property type="evidence" value="ECO:0007669"/>
    <property type="project" value="UniProtKB-KW"/>
</dbReference>
<dbReference type="PANTHER" id="PTHR31576">
    <property type="entry name" value="TATA BOX-BINDING PROTEIN-ASSOCIATED FACTOR RNA POLYMERASE I SUBUNIT B"/>
    <property type="match status" value="1"/>
</dbReference>
<keyword evidence="12" id="KW-1185">Reference proteome</keyword>
<keyword evidence="10" id="KW-0812">Transmembrane</keyword>
<dbReference type="GO" id="GO:0001164">
    <property type="term" value="F:RNA polymerase I core promoter sequence-specific DNA binding"/>
    <property type="evidence" value="ECO:0007669"/>
    <property type="project" value="InterPro"/>
</dbReference>
<sequence>MIVLQCDALVRELNVKSLLCGLAGTIWLCLLAGTWVFNDDCTGHTLASRSLRSANKDKVEAIPLSYTLAISFLACHLGREVVLANLARFVNCSIELKLPYISIFLEIEEDLRQFGKPLRACRISYSLMCRHSESVPVQKLALLAALVVSP</sequence>
<keyword evidence="5" id="KW-0862">Zinc</keyword>
<evidence type="ECO:0000256" key="7">
    <source>
        <dbReference type="ARBA" id="ARBA00023125"/>
    </source>
</evidence>
<keyword evidence="7" id="KW-0238">DNA-binding</keyword>
<organism evidence="11 12">
    <name type="scientific">Rubus argutus</name>
    <name type="common">Southern blackberry</name>
    <dbReference type="NCBI Taxonomy" id="59490"/>
    <lineage>
        <taxon>Eukaryota</taxon>
        <taxon>Viridiplantae</taxon>
        <taxon>Streptophyta</taxon>
        <taxon>Embryophyta</taxon>
        <taxon>Tracheophyta</taxon>
        <taxon>Spermatophyta</taxon>
        <taxon>Magnoliopsida</taxon>
        <taxon>eudicotyledons</taxon>
        <taxon>Gunneridae</taxon>
        <taxon>Pentapetalae</taxon>
        <taxon>rosids</taxon>
        <taxon>fabids</taxon>
        <taxon>Rosales</taxon>
        <taxon>Rosaceae</taxon>
        <taxon>Rosoideae</taxon>
        <taxon>Rosoideae incertae sedis</taxon>
        <taxon>Rubus</taxon>
    </lineage>
</organism>
<evidence type="ECO:0000256" key="8">
    <source>
        <dbReference type="ARBA" id="ARBA00023163"/>
    </source>
</evidence>
<dbReference type="Proteomes" id="UP001457282">
    <property type="component" value="Unassembled WGS sequence"/>
</dbReference>
<evidence type="ECO:0000256" key="9">
    <source>
        <dbReference type="ARBA" id="ARBA00023242"/>
    </source>
</evidence>
<keyword evidence="10" id="KW-1133">Transmembrane helix</keyword>
<dbReference type="GO" id="GO:0070860">
    <property type="term" value="C:RNA polymerase I core factor complex"/>
    <property type="evidence" value="ECO:0007669"/>
    <property type="project" value="InterPro"/>
</dbReference>
<feature type="transmembrane region" description="Helical" evidence="10">
    <location>
        <begin position="18"/>
        <end position="37"/>
    </location>
</feature>
<keyword evidence="3" id="KW-0479">Metal-binding</keyword>
<dbReference type="EMBL" id="JBEDUW010000007">
    <property type="protein sequence ID" value="KAK9911663.1"/>
    <property type="molecule type" value="Genomic_DNA"/>
</dbReference>
<accession>A0AAW1VXQ7</accession>
<evidence type="ECO:0000256" key="6">
    <source>
        <dbReference type="ARBA" id="ARBA00023015"/>
    </source>
</evidence>
<comment type="similarity">
    <text evidence="2">Belongs to the RRN7/TAF1B family.</text>
</comment>
<evidence type="ECO:0000313" key="11">
    <source>
        <dbReference type="EMBL" id="KAK9911663.1"/>
    </source>
</evidence>
<gene>
    <name evidence="11" type="ORF">M0R45_035559</name>
</gene>
<keyword evidence="9" id="KW-0539">Nucleus</keyword>
<evidence type="ECO:0000256" key="5">
    <source>
        <dbReference type="ARBA" id="ARBA00022833"/>
    </source>
</evidence>
<comment type="caution">
    <text evidence="11">The sequence shown here is derived from an EMBL/GenBank/DDBJ whole genome shotgun (WGS) entry which is preliminary data.</text>
</comment>
<keyword evidence="6" id="KW-0805">Transcription regulation</keyword>
<keyword evidence="10" id="KW-0472">Membrane</keyword>
<dbReference type="PANTHER" id="PTHR31576:SF2">
    <property type="entry name" value="TATA BOX-BINDING PROTEIN-ASSOCIATED FACTOR RNA POLYMERASE I SUBUNIT B"/>
    <property type="match status" value="1"/>
</dbReference>
<keyword evidence="4" id="KW-0863">Zinc-finger</keyword>
<comment type="subcellular location">
    <subcellularLocation>
        <location evidence="1">Nucleus</location>
        <location evidence="1">Nucleolus</location>
    </subcellularLocation>
</comment>
<evidence type="ECO:0000313" key="12">
    <source>
        <dbReference type="Proteomes" id="UP001457282"/>
    </source>
</evidence>
<evidence type="ECO:0000256" key="2">
    <source>
        <dbReference type="ARBA" id="ARBA00006899"/>
    </source>
</evidence>
<dbReference type="GO" id="GO:0042790">
    <property type="term" value="P:nucleolar large rRNA transcription by RNA polymerase I"/>
    <property type="evidence" value="ECO:0007669"/>
    <property type="project" value="TreeGrafter"/>
</dbReference>
<name>A0AAW1VXQ7_RUBAR</name>
<evidence type="ECO:0000256" key="3">
    <source>
        <dbReference type="ARBA" id="ARBA00022723"/>
    </source>
</evidence>
<evidence type="ECO:0000256" key="1">
    <source>
        <dbReference type="ARBA" id="ARBA00004604"/>
    </source>
</evidence>
<keyword evidence="8" id="KW-0804">Transcription</keyword>
<dbReference type="AlphaFoldDB" id="A0AAW1VXQ7"/>
<evidence type="ECO:0000256" key="10">
    <source>
        <dbReference type="SAM" id="Phobius"/>
    </source>
</evidence>